<proteinExistence type="predicted"/>
<sequence length="333" mass="37310">MVASGLGGISEQEPIIVRPYAVGLFDVLGFKRKFESLGLEQIIAKYAALIDIVVEGDRRRAELDSLFPNRKEGPYWCSGGEIVIDSRVYMAYASDTLLVWSNYIWADRLVQAEGRLEELAQDPRHDWLFCPVPCDPFLDVCNELICRSLQIGLPLRGAVAVGDAVLDKARNIFLGQPIIEANLLEHGQRFIGAGMCQSFTQQTIPSRYSLEFSEQLKEPFTGEASGLVLDWPRHWRNTRKFDVRPVIESLSDDGDSAGYYQNTLASVELSKQFANDFEPGEACPIRSNYEQFSYARQGEIAAYARPVRRATAEDVQALSGQLPHGSPVRSRDR</sequence>
<feature type="region of interest" description="Disordered" evidence="1">
    <location>
        <begin position="314"/>
        <end position="333"/>
    </location>
</feature>
<dbReference type="RefSeq" id="WP_204634218.1">
    <property type="nucleotide sequence ID" value="NZ_JADIKC010000001.1"/>
</dbReference>
<keyword evidence="3" id="KW-1185">Reference proteome</keyword>
<reference evidence="2 3" key="1">
    <citation type="submission" date="2020-10" db="EMBL/GenBank/DDBJ databases">
        <title>Phylogeny of dyella-like bacteria.</title>
        <authorList>
            <person name="Fu J."/>
        </authorList>
    </citation>
    <scope>NUCLEOTIDE SEQUENCE [LARGE SCALE GENOMIC DNA]</scope>
    <source>
        <strain evidence="2 3">THG-B117</strain>
    </source>
</reference>
<accession>A0ABS2JLV0</accession>
<gene>
    <name evidence="2" type="ORF">ISP20_01145</name>
</gene>
<name>A0ABS2JLV0_9GAMM</name>
<comment type="caution">
    <text evidence="2">The sequence shown here is derived from an EMBL/GenBank/DDBJ whole genome shotgun (WGS) entry which is preliminary data.</text>
</comment>
<protein>
    <submittedName>
        <fullName evidence="2">Uncharacterized protein</fullName>
    </submittedName>
</protein>
<dbReference type="Proteomes" id="UP001430065">
    <property type="component" value="Unassembled WGS sequence"/>
</dbReference>
<evidence type="ECO:0000256" key="1">
    <source>
        <dbReference type="SAM" id="MobiDB-lite"/>
    </source>
</evidence>
<evidence type="ECO:0000313" key="2">
    <source>
        <dbReference type="EMBL" id="MBM7119750.1"/>
    </source>
</evidence>
<dbReference type="EMBL" id="JADIKC010000001">
    <property type="protein sequence ID" value="MBM7119750.1"/>
    <property type="molecule type" value="Genomic_DNA"/>
</dbReference>
<evidence type="ECO:0000313" key="3">
    <source>
        <dbReference type="Proteomes" id="UP001430065"/>
    </source>
</evidence>
<organism evidence="2 3">
    <name type="scientific">Dyella kyungheensis</name>
    <dbReference type="NCBI Taxonomy" id="1242174"/>
    <lineage>
        <taxon>Bacteria</taxon>
        <taxon>Pseudomonadati</taxon>
        <taxon>Pseudomonadota</taxon>
        <taxon>Gammaproteobacteria</taxon>
        <taxon>Lysobacterales</taxon>
        <taxon>Rhodanobacteraceae</taxon>
        <taxon>Dyella</taxon>
    </lineage>
</organism>